<proteinExistence type="predicted"/>
<feature type="transmembrane region" description="Helical" evidence="2">
    <location>
        <begin position="58"/>
        <end position="75"/>
    </location>
</feature>
<protein>
    <submittedName>
        <fullName evidence="3">Uncharacterized protein</fullName>
    </submittedName>
</protein>
<evidence type="ECO:0000313" key="3">
    <source>
        <dbReference type="EMBL" id="KAJ1209308.1"/>
    </source>
</evidence>
<evidence type="ECO:0000256" key="2">
    <source>
        <dbReference type="SAM" id="Phobius"/>
    </source>
</evidence>
<keyword evidence="4" id="KW-1185">Reference proteome</keyword>
<feature type="region of interest" description="Disordered" evidence="1">
    <location>
        <begin position="1"/>
        <end position="55"/>
    </location>
</feature>
<gene>
    <name evidence="3" type="ORF">NDU88_004686</name>
</gene>
<keyword evidence="2" id="KW-0812">Transmembrane</keyword>
<keyword evidence="2" id="KW-0472">Membrane</keyword>
<feature type="compositionally biased region" description="Basic and acidic residues" evidence="1">
    <location>
        <begin position="41"/>
        <end position="55"/>
    </location>
</feature>
<dbReference type="AlphaFoldDB" id="A0AAV7W7E2"/>
<dbReference type="EMBL" id="JANPWB010000002">
    <property type="protein sequence ID" value="KAJ1209308.1"/>
    <property type="molecule type" value="Genomic_DNA"/>
</dbReference>
<organism evidence="3 4">
    <name type="scientific">Pleurodeles waltl</name>
    <name type="common">Iberian ribbed newt</name>
    <dbReference type="NCBI Taxonomy" id="8319"/>
    <lineage>
        <taxon>Eukaryota</taxon>
        <taxon>Metazoa</taxon>
        <taxon>Chordata</taxon>
        <taxon>Craniata</taxon>
        <taxon>Vertebrata</taxon>
        <taxon>Euteleostomi</taxon>
        <taxon>Amphibia</taxon>
        <taxon>Batrachia</taxon>
        <taxon>Caudata</taxon>
        <taxon>Salamandroidea</taxon>
        <taxon>Salamandridae</taxon>
        <taxon>Pleurodelinae</taxon>
        <taxon>Pleurodeles</taxon>
    </lineage>
</organism>
<comment type="caution">
    <text evidence="3">The sequence shown here is derived from an EMBL/GenBank/DDBJ whole genome shotgun (WGS) entry which is preliminary data.</text>
</comment>
<name>A0AAV7W7E2_PLEWA</name>
<evidence type="ECO:0000256" key="1">
    <source>
        <dbReference type="SAM" id="MobiDB-lite"/>
    </source>
</evidence>
<accession>A0AAV7W7E2</accession>
<reference evidence="3" key="1">
    <citation type="journal article" date="2022" name="bioRxiv">
        <title>Sequencing and chromosome-scale assembly of the giantPleurodeles waltlgenome.</title>
        <authorList>
            <person name="Brown T."/>
            <person name="Elewa A."/>
            <person name="Iarovenko S."/>
            <person name="Subramanian E."/>
            <person name="Araus A.J."/>
            <person name="Petzold A."/>
            <person name="Susuki M."/>
            <person name="Suzuki K.-i.T."/>
            <person name="Hayashi T."/>
            <person name="Toyoda A."/>
            <person name="Oliveira C."/>
            <person name="Osipova E."/>
            <person name="Leigh N.D."/>
            <person name="Simon A."/>
            <person name="Yun M.H."/>
        </authorList>
    </citation>
    <scope>NUCLEOTIDE SEQUENCE</scope>
    <source>
        <strain evidence="3">20211129_DDA</strain>
        <tissue evidence="3">Liver</tissue>
    </source>
</reference>
<dbReference type="Proteomes" id="UP001066276">
    <property type="component" value="Chromosome 1_2"/>
</dbReference>
<evidence type="ECO:0000313" key="4">
    <source>
        <dbReference type="Proteomes" id="UP001066276"/>
    </source>
</evidence>
<sequence length="76" mass="8791">MTGSATAKGSEFDRSTRATVRSRKRPLKKKEGIRTLQALTPHEERRRRGAGVREHGEAGGKYMFWFFFVVLLYYVI</sequence>
<keyword evidence="2" id="KW-1133">Transmembrane helix</keyword>